<evidence type="ECO:0000256" key="5">
    <source>
        <dbReference type="ARBA" id="ARBA00040276"/>
    </source>
</evidence>
<comment type="catalytic activity">
    <reaction evidence="20">
        <text>(15S)-hydroxy-(5Z,8Z,11Z,13E)-eicosatetraenoate + NAD(+) = 15-oxo-(5Z,8Z,11Z,13E)-eicosatetraenoate + NADH + H(+)</text>
        <dbReference type="Rhea" id="RHEA:23260"/>
        <dbReference type="ChEBI" id="CHEBI:15378"/>
        <dbReference type="ChEBI" id="CHEBI:57409"/>
        <dbReference type="ChEBI" id="CHEBI:57410"/>
        <dbReference type="ChEBI" id="CHEBI:57540"/>
        <dbReference type="ChEBI" id="CHEBI:57945"/>
        <dbReference type="EC" id="1.1.1.232"/>
    </reaction>
    <physiologicalReaction direction="left-to-right" evidence="20">
        <dbReference type="Rhea" id="RHEA:23261"/>
    </physiologicalReaction>
</comment>
<dbReference type="PROSITE" id="PS00061">
    <property type="entry name" value="ADH_SHORT"/>
    <property type="match status" value="1"/>
</dbReference>
<comment type="catalytic activity">
    <reaction evidence="16">
        <text>lipoxin A4 + NAD(+) = 15-oxo-(5S,6R)-dihydroxy-(7E,9E,11Z,13E)-eicosatetraenoate + NADH + H(+)</text>
        <dbReference type="Rhea" id="RHEA:41572"/>
        <dbReference type="ChEBI" id="CHEBI:15378"/>
        <dbReference type="ChEBI" id="CHEBI:57540"/>
        <dbReference type="ChEBI" id="CHEBI:57945"/>
        <dbReference type="ChEBI" id="CHEBI:67026"/>
        <dbReference type="ChEBI" id="CHEBI:78311"/>
    </reaction>
    <physiologicalReaction direction="left-to-right" evidence="16">
        <dbReference type="Rhea" id="RHEA:41573"/>
    </physiologicalReaction>
</comment>
<evidence type="ECO:0000256" key="9">
    <source>
        <dbReference type="ARBA" id="ARBA00047325"/>
    </source>
</evidence>
<comment type="catalytic activity">
    <reaction evidence="18">
        <text>prostaglandin E2 + NAD(+) = 15-oxoprostaglandin E2 + NADH + H(+)</text>
        <dbReference type="Rhea" id="RHEA:11876"/>
        <dbReference type="ChEBI" id="CHEBI:15378"/>
        <dbReference type="ChEBI" id="CHEBI:57400"/>
        <dbReference type="ChEBI" id="CHEBI:57540"/>
        <dbReference type="ChEBI" id="CHEBI:57945"/>
        <dbReference type="ChEBI" id="CHEBI:606564"/>
        <dbReference type="EC" id="1.1.1.141"/>
    </reaction>
    <physiologicalReaction direction="left-to-right" evidence="18">
        <dbReference type="Rhea" id="RHEA:11877"/>
    </physiologicalReaction>
</comment>
<evidence type="ECO:0000256" key="16">
    <source>
        <dbReference type="ARBA" id="ARBA00048535"/>
    </source>
</evidence>
<dbReference type="AlphaFoldDB" id="A0A9N9TMP1"/>
<keyword evidence="24" id="KW-1185">Reference proteome</keyword>
<comment type="catalytic activity">
    <reaction evidence="10">
        <text>resolvin D1 + NAD(+) = 8-oxoresolvin D1 + NADH + H(+)</text>
        <dbReference type="Rhea" id="RHEA:50124"/>
        <dbReference type="ChEBI" id="CHEBI:15378"/>
        <dbReference type="ChEBI" id="CHEBI:57540"/>
        <dbReference type="ChEBI" id="CHEBI:57945"/>
        <dbReference type="ChEBI" id="CHEBI:132079"/>
        <dbReference type="ChEBI" id="CHEBI:132080"/>
    </reaction>
    <physiologicalReaction direction="left-to-right" evidence="10">
        <dbReference type="Rhea" id="RHEA:50125"/>
    </physiologicalReaction>
</comment>
<comment type="similarity">
    <text evidence="1 22">Belongs to the short-chain dehydrogenases/reductases (SDR) family.</text>
</comment>
<comment type="function">
    <text evidence="8">Catalyzes the NAD-dependent dehydrogenation (oxidation) of a broad array of hydroxylated polyunsaturated fatty acids (mainly eicosanoids and docosanoids, including prostaglandins, lipoxins and resolvins), yielding their corresponding keto (oxo) metabolites. Decreases the levels of the pro-proliferative prostaglandins such as prostaglandin E2 (whose activity is increased in cancer because of an increase in the expression of cyclooxygenase 2) and generates oxo-fatty acid products that can profoundly influence cell function by abrogating pro-inflammatory cytokine expression. Converts resolvins E1, D1 and D2 to their oxo products, which represents a mode of resolvin inactivation. Resolvin E1 plays important roles during the resolution phase of acute inflammation, while resolvins D1 and D2 have a unique role in obesity-induced adipose inflammation.</text>
</comment>
<evidence type="ECO:0000256" key="19">
    <source>
        <dbReference type="ARBA" id="ARBA00048921"/>
    </source>
</evidence>
<evidence type="ECO:0000256" key="1">
    <source>
        <dbReference type="ARBA" id="ARBA00006484"/>
    </source>
</evidence>
<dbReference type="GO" id="GO:0016404">
    <property type="term" value="F:15-hydroxyprostaglandin dehydrogenase (NAD+) activity"/>
    <property type="evidence" value="ECO:0007669"/>
    <property type="project" value="UniProtKB-EC"/>
</dbReference>
<dbReference type="Gene3D" id="3.40.50.720">
    <property type="entry name" value="NAD(P)-binding Rossmann-like Domain"/>
    <property type="match status" value="1"/>
</dbReference>
<comment type="catalytic activity">
    <reaction evidence="9">
        <text>prostaglandin E1 + NAD(+) = 15-oxoprostaglandin E1 + NADH + H(+)</text>
        <dbReference type="Rhea" id="RHEA:16477"/>
        <dbReference type="ChEBI" id="CHEBI:15378"/>
        <dbReference type="ChEBI" id="CHEBI:57397"/>
        <dbReference type="ChEBI" id="CHEBI:57401"/>
        <dbReference type="ChEBI" id="CHEBI:57540"/>
        <dbReference type="ChEBI" id="CHEBI:57945"/>
    </reaction>
    <physiologicalReaction direction="left-to-right" evidence="9">
        <dbReference type="Rhea" id="RHEA:16478"/>
    </physiologicalReaction>
</comment>
<evidence type="ECO:0000256" key="11">
    <source>
        <dbReference type="ARBA" id="ARBA00048008"/>
    </source>
</evidence>
<comment type="catalytic activity">
    <reaction evidence="15">
        <text>resolvin D2 + NAD(+) = 7-oxoresolvin D2 + NADH + H(+)</text>
        <dbReference type="Rhea" id="RHEA:53584"/>
        <dbReference type="ChEBI" id="CHEBI:15378"/>
        <dbReference type="ChEBI" id="CHEBI:57540"/>
        <dbReference type="ChEBI" id="CHEBI:57945"/>
        <dbReference type="ChEBI" id="CHEBI:133367"/>
        <dbReference type="ChEBI" id="CHEBI:137497"/>
    </reaction>
    <physiologicalReaction direction="left-to-right" evidence="15">
        <dbReference type="Rhea" id="RHEA:53585"/>
    </physiologicalReaction>
</comment>
<sequence length="264" mass="28965">MSFQINGKVALVTGGAGGIGRCIVEALLENGIKGVVIADINEEQGTKVVSELSQKFNPTQILYQKTDVTVVESFEDAFKAAIQQFQHIDILFNNAGIVNENEWEKCVQVNLIGVINGMILATEKYLKDQKLGEEAVIVNTSSIASVTPELLIPTYNATKSAINAITRTYAESYYYNSTKIKVVAICPGVTETSIVNLAGVVRPGPDDSAERTLDGYPLQSPKFLADQVMKVVEKAPTGTIWIIEDTKPAYQYIYNDRKMSQYKV</sequence>
<evidence type="ECO:0000313" key="23">
    <source>
        <dbReference type="EMBL" id="CAG9858788.1"/>
    </source>
</evidence>
<evidence type="ECO:0000256" key="20">
    <source>
        <dbReference type="ARBA" id="ARBA00049151"/>
    </source>
</evidence>
<dbReference type="EC" id="1.1.1.141" evidence="3"/>
<comment type="catalytic activity">
    <reaction evidence="17">
        <text>prostaglandin A1 + NAD(+) = 15-oxo-prostaglandin A1 + NADH + H(+)</text>
        <dbReference type="Rhea" id="RHEA:41263"/>
        <dbReference type="ChEBI" id="CHEBI:15378"/>
        <dbReference type="ChEBI" id="CHEBI:57398"/>
        <dbReference type="ChEBI" id="CHEBI:57540"/>
        <dbReference type="ChEBI" id="CHEBI:57945"/>
        <dbReference type="ChEBI" id="CHEBI:85072"/>
    </reaction>
    <physiologicalReaction direction="left-to-right" evidence="17">
        <dbReference type="Rhea" id="RHEA:41264"/>
    </physiologicalReaction>
</comment>
<dbReference type="OrthoDB" id="417891at2759"/>
<comment type="catalytic activity">
    <reaction evidence="11">
        <text>14-hydroxy-(4Z,7Z,10Z,12E,16Z,19Z)-docosahexaenoate + NAD(+) = 14-oxo-(4Z,7Z,10Z,12E,16Z,19Z)-docosahexaenoate + NADH + H(+)</text>
        <dbReference type="Rhea" id="RHEA:48952"/>
        <dbReference type="ChEBI" id="CHEBI:15378"/>
        <dbReference type="ChEBI" id="CHEBI:57540"/>
        <dbReference type="ChEBI" id="CHEBI:57945"/>
        <dbReference type="ChEBI" id="CHEBI:90866"/>
        <dbReference type="ChEBI" id="CHEBI:90867"/>
    </reaction>
    <physiologicalReaction direction="left-to-right" evidence="11">
        <dbReference type="Rhea" id="RHEA:48953"/>
    </physiologicalReaction>
</comment>
<dbReference type="InterPro" id="IPR036291">
    <property type="entry name" value="NAD(P)-bd_dom_sf"/>
</dbReference>
<keyword evidence="2" id="KW-0560">Oxidoreductase</keyword>
<dbReference type="EMBL" id="OU900095">
    <property type="protein sequence ID" value="CAG9858788.1"/>
    <property type="molecule type" value="Genomic_DNA"/>
</dbReference>
<evidence type="ECO:0000256" key="6">
    <source>
        <dbReference type="ARBA" id="ARBA00041812"/>
    </source>
</evidence>
<comment type="catalytic activity">
    <reaction evidence="19">
        <text>resolvin D2 + NAD(+) = 16-oxoresolvin D2 + NADH + H(+)</text>
        <dbReference type="Rhea" id="RHEA:53588"/>
        <dbReference type="ChEBI" id="CHEBI:15378"/>
        <dbReference type="ChEBI" id="CHEBI:57540"/>
        <dbReference type="ChEBI" id="CHEBI:57945"/>
        <dbReference type="ChEBI" id="CHEBI:133367"/>
        <dbReference type="ChEBI" id="CHEBI:137498"/>
    </reaction>
    <physiologicalReaction direction="left-to-right" evidence="19">
        <dbReference type="Rhea" id="RHEA:53589"/>
    </physiologicalReaction>
</comment>
<evidence type="ECO:0000256" key="8">
    <source>
        <dbReference type="ARBA" id="ARBA00045705"/>
    </source>
</evidence>
<organism evidence="23 24">
    <name type="scientific">Phyllotreta striolata</name>
    <name type="common">Striped flea beetle</name>
    <name type="synonym">Crioceris striolata</name>
    <dbReference type="NCBI Taxonomy" id="444603"/>
    <lineage>
        <taxon>Eukaryota</taxon>
        <taxon>Metazoa</taxon>
        <taxon>Ecdysozoa</taxon>
        <taxon>Arthropoda</taxon>
        <taxon>Hexapoda</taxon>
        <taxon>Insecta</taxon>
        <taxon>Pterygota</taxon>
        <taxon>Neoptera</taxon>
        <taxon>Endopterygota</taxon>
        <taxon>Coleoptera</taxon>
        <taxon>Polyphaga</taxon>
        <taxon>Cucujiformia</taxon>
        <taxon>Chrysomeloidea</taxon>
        <taxon>Chrysomelidae</taxon>
        <taxon>Galerucinae</taxon>
        <taxon>Alticini</taxon>
        <taxon>Phyllotreta</taxon>
    </lineage>
</organism>
<evidence type="ECO:0000256" key="13">
    <source>
        <dbReference type="ARBA" id="ARBA00048144"/>
    </source>
</evidence>
<dbReference type="PANTHER" id="PTHR44229">
    <property type="entry name" value="15-HYDROXYPROSTAGLANDIN DEHYDROGENASE [NAD(+)]"/>
    <property type="match status" value="1"/>
</dbReference>
<comment type="catalytic activity">
    <reaction evidence="13">
        <text>(11R)-hydroxy-(5Z,8Z,12E,14Z)-eicosatetraenoate + NAD(+) = 11-oxo-(5Z,8Z,12E,14Z)-eicosatetraenoate + NADH + H(+)</text>
        <dbReference type="Rhea" id="RHEA:48640"/>
        <dbReference type="ChEBI" id="CHEBI:15378"/>
        <dbReference type="ChEBI" id="CHEBI:57540"/>
        <dbReference type="ChEBI" id="CHEBI:57945"/>
        <dbReference type="ChEBI" id="CHEBI:78836"/>
        <dbReference type="ChEBI" id="CHEBI:90697"/>
    </reaction>
    <physiologicalReaction direction="left-to-right" evidence="13">
        <dbReference type="Rhea" id="RHEA:48641"/>
    </physiologicalReaction>
</comment>
<accession>A0A9N9TMP1</accession>
<protein>
    <recommendedName>
        <fullName evidence="5">15-hydroxyprostaglandin dehydrogenase [NAD(+)]</fullName>
        <ecNumber evidence="3">1.1.1.141</ecNumber>
        <ecNumber evidence="4">1.1.1.232</ecNumber>
    </recommendedName>
    <alternativeName>
        <fullName evidence="7">Eicosanoid/docosanoid dehydrogenase [NAD(+)]</fullName>
    </alternativeName>
    <alternativeName>
        <fullName evidence="6">Prostaglandin dehydrogenase 1</fullName>
    </alternativeName>
</protein>
<evidence type="ECO:0000256" key="18">
    <source>
        <dbReference type="ARBA" id="ARBA00048739"/>
    </source>
</evidence>
<evidence type="ECO:0000256" key="7">
    <source>
        <dbReference type="ARBA" id="ARBA00042026"/>
    </source>
</evidence>
<dbReference type="InterPro" id="IPR020904">
    <property type="entry name" value="Sc_DH/Rdtase_CS"/>
</dbReference>
<dbReference type="PANTHER" id="PTHR44229:SF4">
    <property type="entry name" value="15-HYDROXYPROSTAGLANDIN DEHYDROGENASE [NAD(+)]"/>
    <property type="match status" value="1"/>
</dbReference>
<evidence type="ECO:0000256" key="3">
    <source>
        <dbReference type="ARBA" id="ARBA00038968"/>
    </source>
</evidence>
<evidence type="ECO:0000256" key="10">
    <source>
        <dbReference type="ARBA" id="ARBA00047672"/>
    </source>
</evidence>
<dbReference type="PRINTS" id="PR00080">
    <property type="entry name" value="SDRFAMILY"/>
</dbReference>
<evidence type="ECO:0000256" key="15">
    <source>
        <dbReference type="ARBA" id="ARBA00048393"/>
    </source>
</evidence>
<reference evidence="23" key="1">
    <citation type="submission" date="2022-01" db="EMBL/GenBank/DDBJ databases">
        <authorList>
            <person name="King R."/>
        </authorList>
    </citation>
    <scope>NUCLEOTIDE SEQUENCE</scope>
</reference>
<evidence type="ECO:0000256" key="2">
    <source>
        <dbReference type="ARBA" id="ARBA00023002"/>
    </source>
</evidence>
<dbReference type="Proteomes" id="UP001153712">
    <property type="component" value="Chromosome 2"/>
</dbReference>
<name>A0A9N9TMP1_PHYSR</name>
<comment type="catalytic activity">
    <reaction evidence="12">
        <text>15-oxo-(5S,6R)-dihydroxy-(7E,9E,11Z)-eicosatrienoate + NADH + H(+) = (5S,6R,15S)-trihydroxy-(7E,9E,11Z)-eicosatrienoate + NAD(+)</text>
        <dbReference type="Rhea" id="RHEA:41596"/>
        <dbReference type="ChEBI" id="CHEBI:15378"/>
        <dbReference type="ChEBI" id="CHEBI:57540"/>
        <dbReference type="ChEBI" id="CHEBI:57945"/>
        <dbReference type="ChEBI" id="CHEBI:78325"/>
        <dbReference type="ChEBI" id="CHEBI:78329"/>
    </reaction>
    <physiologicalReaction direction="left-to-right" evidence="12">
        <dbReference type="Rhea" id="RHEA:41597"/>
    </physiologicalReaction>
</comment>
<dbReference type="PRINTS" id="PR00081">
    <property type="entry name" value="GDHRDH"/>
</dbReference>
<evidence type="ECO:0000256" key="21">
    <source>
        <dbReference type="ARBA" id="ARBA00049188"/>
    </source>
</evidence>
<dbReference type="Pfam" id="PF00106">
    <property type="entry name" value="adh_short"/>
    <property type="match status" value="1"/>
</dbReference>
<comment type="catalytic activity">
    <reaction evidence="21">
        <text>resolvin E1 + NAD(+) = 18-oxo-resolvin E1 + NADH + H(+)</text>
        <dbReference type="Rhea" id="RHEA:49244"/>
        <dbReference type="ChEBI" id="CHEBI:15378"/>
        <dbReference type="ChEBI" id="CHEBI:57540"/>
        <dbReference type="ChEBI" id="CHEBI:57945"/>
        <dbReference type="ChEBI" id="CHEBI:91000"/>
        <dbReference type="ChEBI" id="CHEBI:91001"/>
    </reaction>
    <physiologicalReaction direction="left-to-right" evidence="21">
        <dbReference type="Rhea" id="RHEA:49245"/>
    </physiologicalReaction>
</comment>
<evidence type="ECO:0000256" key="4">
    <source>
        <dbReference type="ARBA" id="ARBA00039060"/>
    </source>
</evidence>
<dbReference type="EC" id="1.1.1.232" evidence="4"/>
<gene>
    <name evidence="23" type="ORF">PHYEVI_LOCUS5176</name>
</gene>
<evidence type="ECO:0000256" key="22">
    <source>
        <dbReference type="RuleBase" id="RU000363"/>
    </source>
</evidence>
<dbReference type="SUPFAM" id="SSF51735">
    <property type="entry name" value="NAD(P)-binding Rossmann-fold domains"/>
    <property type="match status" value="1"/>
</dbReference>
<evidence type="ECO:0000256" key="17">
    <source>
        <dbReference type="ARBA" id="ARBA00048611"/>
    </source>
</evidence>
<comment type="catalytic activity">
    <reaction evidence="14">
        <text>resolvin D1 + NAD(+) = 17-oxoresolvin D1 + NADH + H(+)</text>
        <dbReference type="Rhea" id="RHEA:50128"/>
        <dbReference type="ChEBI" id="CHEBI:15378"/>
        <dbReference type="ChEBI" id="CHEBI:57540"/>
        <dbReference type="ChEBI" id="CHEBI:57945"/>
        <dbReference type="ChEBI" id="CHEBI:132079"/>
        <dbReference type="ChEBI" id="CHEBI:132081"/>
    </reaction>
    <physiologicalReaction direction="left-to-right" evidence="14">
        <dbReference type="Rhea" id="RHEA:50129"/>
    </physiologicalReaction>
</comment>
<dbReference type="InterPro" id="IPR002347">
    <property type="entry name" value="SDR_fam"/>
</dbReference>
<evidence type="ECO:0000313" key="24">
    <source>
        <dbReference type="Proteomes" id="UP001153712"/>
    </source>
</evidence>
<dbReference type="GO" id="GO:0047034">
    <property type="term" value="F:15-hydroxyicosatetraenoate dehydrogenase activity"/>
    <property type="evidence" value="ECO:0007669"/>
    <property type="project" value="UniProtKB-EC"/>
</dbReference>
<evidence type="ECO:0000256" key="12">
    <source>
        <dbReference type="ARBA" id="ARBA00048140"/>
    </source>
</evidence>
<dbReference type="GO" id="GO:0005737">
    <property type="term" value="C:cytoplasm"/>
    <property type="evidence" value="ECO:0007669"/>
    <property type="project" value="TreeGrafter"/>
</dbReference>
<proteinExistence type="inferred from homology"/>
<evidence type="ECO:0000256" key="14">
    <source>
        <dbReference type="ARBA" id="ARBA00048170"/>
    </source>
</evidence>